<proteinExistence type="predicted"/>
<sequence>MTRIAASALTLAVLAASAAPAAAQNSTQNPVQSQKIDRSTPIARQSVMMCGTDVATRRAYQREHGVQPVFVTAREAVEARRNGEAWSAPRCMTEREYGRLVATASTRAGL</sequence>
<name>A0ABY4SNX2_9CAUL</name>
<feature type="chain" id="PRO_5045700390" description="Secreted protein" evidence="2">
    <location>
        <begin position="22"/>
        <end position="110"/>
    </location>
</feature>
<accession>A0ABY4SNX2</accession>
<evidence type="ECO:0000256" key="2">
    <source>
        <dbReference type="SAM" id="SignalP"/>
    </source>
</evidence>
<evidence type="ECO:0000313" key="4">
    <source>
        <dbReference type="Proteomes" id="UP001055429"/>
    </source>
</evidence>
<feature type="region of interest" description="Disordered" evidence="1">
    <location>
        <begin position="21"/>
        <end position="42"/>
    </location>
</feature>
<dbReference type="RefSeq" id="WP_250202030.1">
    <property type="nucleotide sequence ID" value="NZ_CP097649.1"/>
</dbReference>
<dbReference type="EMBL" id="CP097649">
    <property type="protein sequence ID" value="URI15546.1"/>
    <property type="molecule type" value="Genomic_DNA"/>
</dbReference>
<dbReference type="Proteomes" id="UP001055429">
    <property type="component" value="Chromosome"/>
</dbReference>
<gene>
    <name evidence="3" type="ORF">M8231_00690</name>
</gene>
<protein>
    <recommendedName>
        <fullName evidence="5">Secreted protein</fullName>
    </recommendedName>
</protein>
<feature type="signal peptide" evidence="2">
    <location>
        <begin position="1"/>
        <end position="21"/>
    </location>
</feature>
<evidence type="ECO:0008006" key="5">
    <source>
        <dbReference type="Google" id="ProtNLM"/>
    </source>
</evidence>
<keyword evidence="2" id="KW-0732">Signal</keyword>
<evidence type="ECO:0000256" key="1">
    <source>
        <dbReference type="SAM" id="MobiDB-lite"/>
    </source>
</evidence>
<keyword evidence="4" id="KW-1185">Reference proteome</keyword>
<evidence type="ECO:0000313" key="3">
    <source>
        <dbReference type="EMBL" id="URI15546.1"/>
    </source>
</evidence>
<reference evidence="3" key="1">
    <citation type="submission" date="2022-05" db="EMBL/GenBank/DDBJ databases">
        <title>Brevundimonas albigilva TT17 genome sequence.</title>
        <authorList>
            <person name="Lee K."/>
            <person name="Son H."/>
        </authorList>
    </citation>
    <scope>NUCLEOTIDE SEQUENCE</scope>
    <source>
        <strain evidence="3">TT17</strain>
    </source>
</reference>
<organism evidence="3 4">
    <name type="scientific">Brevundimonas albigilva</name>
    <dbReference type="NCBI Taxonomy" id="1312364"/>
    <lineage>
        <taxon>Bacteria</taxon>
        <taxon>Pseudomonadati</taxon>
        <taxon>Pseudomonadota</taxon>
        <taxon>Alphaproteobacteria</taxon>
        <taxon>Caulobacterales</taxon>
        <taxon>Caulobacteraceae</taxon>
        <taxon>Brevundimonas</taxon>
    </lineage>
</organism>
<feature type="compositionally biased region" description="Polar residues" evidence="1">
    <location>
        <begin position="24"/>
        <end position="34"/>
    </location>
</feature>